<feature type="binding site" evidence="7">
    <location>
        <begin position="13"/>
        <end position="18"/>
    </location>
    <ligand>
        <name>NAD(+)</name>
        <dbReference type="ChEBI" id="CHEBI:57540"/>
    </ligand>
</feature>
<dbReference type="InterPro" id="IPR036291">
    <property type="entry name" value="NAD(P)-bd_dom_sf"/>
</dbReference>
<dbReference type="Pfam" id="PF02866">
    <property type="entry name" value="Ldh_1_C"/>
    <property type="match status" value="1"/>
</dbReference>
<feature type="binding site" evidence="7">
    <location>
        <begin position="127"/>
        <end position="129"/>
    </location>
    <ligand>
        <name>NAD(+)</name>
        <dbReference type="ChEBI" id="CHEBI:57540"/>
    </ligand>
</feature>
<evidence type="ECO:0000256" key="5">
    <source>
        <dbReference type="PIRSR" id="PIRSR000102-1"/>
    </source>
</evidence>
<accession>A0A023BD60</accession>
<dbReference type="GeneID" id="22910517"/>
<organism evidence="11 12">
    <name type="scientific">Gregarina niphandrodes</name>
    <name type="common">Septate eugregarine</name>
    <dbReference type="NCBI Taxonomy" id="110365"/>
    <lineage>
        <taxon>Eukaryota</taxon>
        <taxon>Sar</taxon>
        <taxon>Alveolata</taxon>
        <taxon>Apicomplexa</taxon>
        <taxon>Conoidasida</taxon>
        <taxon>Gregarinasina</taxon>
        <taxon>Eugregarinorida</taxon>
        <taxon>Gregarinidae</taxon>
        <taxon>Gregarina</taxon>
    </lineage>
</organism>
<evidence type="ECO:0000313" key="12">
    <source>
        <dbReference type="Proteomes" id="UP000019763"/>
    </source>
</evidence>
<feature type="binding site" evidence="6">
    <location>
        <position position="91"/>
    </location>
    <ligand>
        <name>substrate</name>
    </ligand>
</feature>
<dbReference type="InterPro" id="IPR011275">
    <property type="entry name" value="Malate_DH_type3"/>
</dbReference>
<dbReference type="Pfam" id="PF00056">
    <property type="entry name" value="Ldh_1_N"/>
    <property type="match status" value="1"/>
</dbReference>
<dbReference type="RefSeq" id="XP_011128654.1">
    <property type="nucleotide sequence ID" value="XM_011130352.1"/>
</dbReference>
<dbReference type="EMBL" id="AFNH02000052">
    <property type="protein sequence ID" value="EZG87449.1"/>
    <property type="molecule type" value="Genomic_DNA"/>
</dbReference>
<dbReference type="SUPFAM" id="SSF56327">
    <property type="entry name" value="LDH C-terminal domain-like"/>
    <property type="match status" value="1"/>
</dbReference>
<dbReference type="AlphaFoldDB" id="A0A023BD60"/>
<dbReference type="Proteomes" id="UP000019763">
    <property type="component" value="Unassembled WGS sequence"/>
</dbReference>
<feature type="binding site" evidence="7">
    <location>
        <position position="38"/>
    </location>
    <ligand>
        <name>NAD(+)</name>
        <dbReference type="ChEBI" id="CHEBI:57540"/>
    </ligand>
</feature>
<dbReference type="PANTHER" id="PTHR43128">
    <property type="entry name" value="L-2-HYDROXYCARBOXYLATE DEHYDROGENASE (NAD(P)(+))"/>
    <property type="match status" value="1"/>
</dbReference>
<comment type="catalytic activity">
    <reaction evidence="4">
        <text>(S)-lactate + NAD(+) = pyruvate + NADH + H(+)</text>
        <dbReference type="Rhea" id="RHEA:23444"/>
        <dbReference type="ChEBI" id="CHEBI:15361"/>
        <dbReference type="ChEBI" id="CHEBI:15378"/>
        <dbReference type="ChEBI" id="CHEBI:16651"/>
        <dbReference type="ChEBI" id="CHEBI:57540"/>
        <dbReference type="ChEBI" id="CHEBI:57945"/>
        <dbReference type="EC" id="1.1.1.27"/>
    </reaction>
</comment>
<evidence type="ECO:0000313" key="11">
    <source>
        <dbReference type="EMBL" id="EZG87449.1"/>
    </source>
</evidence>
<dbReference type="OMA" id="EIMINAQ"/>
<feature type="active site" description="Proton acceptor" evidence="5">
    <location>
        <position position="184"/>
    </location>
</feature>
<dbReference type="CDD" id="cd01339">
    <property type="entry name" value="LDH-like_MDH"/>
    <property type="match status" value="1"/>
</dbReference>
<dbReference type="VEuPathDB" id="CryptoDB:GNI_006870"/>
<evidence type="ECO:0000256" key="2">
    <source>
        <dbReference type="ARBA" id="ARBA00023002"/>
    </source>
</evidence>
<evidence type="ECO:0000259" key="9">
    <source>
        <dbReference type="Pfam" id="PF00056"/>
    </source>
</evidence>
<dbReference type="eggNOG" id="KOG1495">
    <property type="taxonomic scope" value="Eukaryota"/>
</dbReference>
<dbReference type="InterPro" id="IPR022383">
    <property type="entry name" value="Lactate/malate_DH_C"/>
</dbReference>
<evidence type="ECO:0000259" key="10">
    <source>
        <dbReference type="Pfam" id="PF02866"/>
    </source>
</evidence>
<evidence type="ECO:0000256" key="1">
    <source>
        <dbReference type="ARBA" id="ARBA00016495"/>
    </source>
</evidence>
<feature type="domain" description="Lactate/malate dehydrogenase N-terminal" evidence="9">
    <location>
        <begin position="8"/>
        <end position="151"/>
    </location>
</feature>
<dbReference type="OrthoDB" id="4069699at2759"/>
<feature type="binding site" evidence="6">
    <location>
        <position position="97"/>
    </location>
    <ligand>
        <name>substrate</name>
    </ligand>
</feature>
<keyword evidence="2 8" id="KW-0560">Oxidoreductase</keyword>
<dbReference type="SUPFAM" id="SSF51735">
    <property type="entry name" value="NAD(P)-binding Rossmann-fold domains"/>
    <property type="match status" value="1"/>
</dbReference>
<evidence type="ECO:0000256" key="3">
    <source>
        <dbReference type="ARBA" id="ARBA00023027"/>
    </source>
</evidence>
<gene>
    <name evidence="11" type="ORF">GNI_006870</name>
</gene>
<dbReference type="PANTHER" id="PTHR43128:SF16">
    <property type="entry name" value="L-LACTATE DEHYDROGENASE"/>
    <property type="match status" value="1"/>
</dbReference>
<keyword evidence="12" id="KW-1185">Reference proteome</keyword>
<dbReference type="InterPro" id="IPR001557">
    <property type="entry name" value="L-lactate/malate_DH"/>
</dbReference>
<dbReference type="GO" id="GO:0006089">
    <property type="term" value="P:lactate metabolic process"/>
    <property type="evidence" value="ECO:0007669"/>
    <property type="project" value="TreeGrafter"/>
</dbReference>
<evidence type="ECO:0000256" key="8">
    <source>
        <dbReference type="RuleBase" id="RU003369"/>
    </source>
</evidence>
<reference evidence="11" key="1">
    <citation type="submission" date="2013-12" db="EMBL/GenBank/DDBJ databases">
        <authorList>
            <person name="Omoto C.K."/>
            <person name="Sibley D."/>
            <person name="Venepally P."/>
            <person name="Hadjithomas M."/>
            <person name="Karamycheva S."/>
            <person name="Brunk B."/>
            <person name="Roos D."/>
            <person name="Caler E."/>
            <person name="Lorenzi H."/>
        </authorList>
    </citation>
    <scope>NUCLEOTIDE SEQUENCE</scope>
</reference>
<dbReference type="PRINTS" id="PR00086">
    <property type="entry name" value="LLDHDRGNASE"/>
</dbReference>
<proteinExistence type="inferred from homology"/>
<feature type="domain" description="Lactate/malate dehydrogenase C-terminal" evidence="10">
    <location>
        <begin position="156"/>
        <end position="312"/>
    </location>
</feature>
<evidence type="ECO:0000256" key="7">
    <source>
        <dbReference type="PIRSR" id="PIRSR000102-3"/>
    </source>
</evidence>
<evidence type="ECO:0000256" key="6">
    <source>
        <dbReference type="PIRSR" id="PIRSR000102-2"/>
    </source>
</evidence>
<dbReference type="NCBIfam" id="NF004863">
    <property type="entry name" value="PRK06223.1"/>
    <property type="match status" value="1"/>
</dbReference>
<feature type="binding site" evidence="7">
    <location>
        <position position="104"/>
    </location>
    <ligand>
        <name>NAD(+)</name>
        <dbReference type="ChEBI" id="CHEBI:57540"/>
    </ligand>
</feature>
<keyword evidence="3 7" id="KW-0520">NAD</keyword>
<feature type="binding site" evidence="6">
    <location>
        <position position="160"/>
    </location>
    <ligand>
        <name>substrate</name>
    </ligand>
</feature>
<dbReference type="PIRSF" id="PIRSF000102">
    <property type="entry name" value="Lac_mal_DH"/>
    <property type="match status" value="1"/>
</dbReference>
<dbReference type="Gene3D" id="3.90.110.10">
    <property type="entry name" value="Lactate dehydrogenase/glycoside hydrolase, family 4, C-terminal"/>
    <property type="match status" value="1"/>
</dbReference>
<comment type="similarity">
    <text evidence="8">Belongs to the LDH/MDH superfamily.</text>
</comment>
<protein>
    <recommendedName>
        <fullName evidence="1">L-lactate dehydrogenase</fullName>
    </recommendedName>
</protein>
<dbReference type="GO" id="GO:0004459">
    <property type="term" value="F:L-lactate dehydrogenase (NAD+) activity"/>
    <property type="evidence" value="ECO:0007669"/>
    <property type="project" value="UniProtKB-EC"/>
</dbReference>
<dbReference type="InterPro" id="IPR015955">
    <property type="entry name" value="Lactate_DH/Glyco_Ohase_4_C"/>
</dbReference>
<dbReference type="FunFam" id="3.90.110.10:FF:000004">
    <property type="entry name" value="Malate dehydrogenase"/>
    <property type="match status" value="1"/>
</dbReference>
<comment type="caution">
    <text evidence="11">The sequence shown here is derived from an EMBL/GenBank/DDBJ whole genome shotgun (WGS) entry which is preliminary data.</text>
</comment>
<dbReference type="InterPro" id="IPR001236">
    <property type="entry name" value="Lactate/malate_DH_N"/>
</dbReference>
<evidence type="ECO:0000256" key="4">
    <source>
        <dbReference type="ARBA" id="ARBA00049258"/>
    </source>
</evidence>
<sequence length="327" mass="34641">MATRFSPKIALVGSGMIGGTVGLLSGLSSLSNNIVFLDVVEGMPAGKALDLAQATTCQDIQCTSTGCSDLSENSEGLKDADIVIVTAGFPRKPGMSRDDLLSKNAEVISNVGRAIGKQCPKAFVICITNPLDVMVSLLQKVSGLPTNRVVGMAGLLDSSRFRYFLAEALKVSVKDVHTMVLGGHGDAMVPVLSATSVNGIPLFTIIEMGMITQKQVDDIVERTRQGGGEIVALLKMGSAFVAPAVCALSMVQAYLRNERRIIPCCAYIDGKYGLKATYGGVPCIIGSNGVEEVLDLKLAGQEKEMFIKSMKDVEDLRANCRKLGFEA</sequence>
<name>A0A023BD60_GRENI</name>
<dbReference type="Gene3D" id="3.40.50.720">
    <property type="entry name" value="NAD(P)-binding Rossmann-like Domain"/>
    <property type="match status" value="1"/>
</dbReference>
<feature type="binding site" evidence="6">
    <location>
        <position position="129"/>
    </location>
    <ligand>
        <name>substrate</name>
    </ligand>
</feature>